<dbReference type="InterPro" id="IPR047146">
    <property type="entry name" value="Cyt_P450_E_CYP52_fungi"/>
</dbReference>
<dbReference type="SUPFAM" id="SSF48264">
    <property type="entry name" value="Cytochrome P450"/>
    <property type="match status" value="1"/>
</dbReference>
<comment type="caution">
    <text evidence="11">The sequence shown here is derived from an EMBL/GenBank/DDBJ whole genome shotgun (WGS) entry which is preliminary data.</text>
</comment>
<evidence type="ECO:0000256" key="6">
    <source>
        <dbReference type="ARBA" id="ARBA00023004"/>
    </source>
</evidence>
<keyword evidence="7 9" id="KW-0503">Monooxygenase</keyword>
<gene>
    <name evidence="11" type="ORF">MSAN_00107000</name>
</gene>
<dbReference type="InterPro" id="IPR001128">
    <property type="entry name" value="Cyt_P450"/>
</dbReference>
<reference evidence="11" key="1">
    <citation type="submission" date="2020-05" db="EMBL/GenBank/DDBJ databases">
        <title>Mycena genomes resolve the evolution of fungal bioluminescence.</title>
        <authorList>
            <person name="Tsai I.J."/>
        </authorList>
    </citation>
    <scope>NUCLEOTIDE SEQUENCE</scope>
    <source>
        <strain evidence="11">160909Yilan</strain>
    </source>
</reference>
<dbReference type="InterPro" id="IPR002401">
    <property type="entry name" value="Cyt_P450_E_grp-I"/>
</dbReference>
<feature type="binding site" description="axial binding residue" evidence="8">
    <location>
        <position position="523"/>
    </location>
    <ligand>
        <name>heme</name>
        <dbReference type="ChEBI" id="CHEBI:30413"/>
    </ligand>
    <ligandPart>
        <name>Fe</name>
        <dbReference type="ChEBI" id="CHEBI:18248"/>
    </ligandPart>
</feature>
<evidence type="ECO:0000256" key="2">
    <source>
        <dbReference type="ARBA" id="ARBA00010617"/>
    </source>
</evidence>
<evidence type="ECO:0000256" key="7">
    <source>
        <dbReference type="ARBA" id="ARBA00023033"/>
    </source>
</evidence>
<comment type="cofactor">
    <cofactor evidence="1 8">
        <name>heme</name>
        <dbReference type="ChEBI" id="CHEBI:30413"/>
    </cofactor>
</comment>
<feature type="transmembrane region" description="Helical" evidence="10">
    <location>
        <begin position="42"/>
        <end position="60"/>
    </location>
</feature>
<keyword evidence="12" id="KW-1185">Reference proteome</keyword>
<evidence type="ECO:0000256" key="4">
    <source>
        <dbReference type="ARBA" id="ARBA00022723"/>
    </source>
</evidence>
<evidence type="ECO:0000256" key="9">
    <source>
        <dbReference type="RuleBase" id="RU000461"/>
    </source>
</evidence>
<dbReference type="PRINTS" id="PR00385">
    <property type="entry name" value="P450"/>
</dbReference>
<dbReference type="AlphaFoldDB" id="A0A8H6ZD84"/>
<dbReference type="Proteomes" id="UP000623467">
    <property type="component" value="Unassembled WGS sequence"/>
</dbReference>
<dbReference type="PRINTS" id="PR00463">
    <property type="entry name" value="EP450I"/>
</dbReference>
<evidence type="ECO:0000256" key="1">
    <source>
        <dbReference type="ARBA" id="ARBA00001971"/>
    </source>
</evidence>
<keyword evidence="10" id="KW-0812">Transmembrane</keyword>
<dbReference type="InterPro" id="IPR036396">
    <property type="entry name" value="Cyt_P450_sf"/>
</dbReference>
<evidence type="ECO:0000256" key="5">
    <source>
        <dbReference type="ARBA" id="ARBA00023002"/>
    </source>
</evidence>
<dbReference type="Pfam" id="PF00067">
    <property type="entry name" value="p450"/>
    <property type="match status" value="2"/>
</dbReference>
<evidence type="ECO:0000313" key="11">
    <source>
        <dbReference type="EMBL" id="KAF7376893.1"/>
    </source>
</evidence>
<evidence type="ECO:0000256" key="8">
    <source>
        <dbReference type="PIRSR" id="PIRSR602401-1"/>
    </source>
</evidence>
<organism evidence="11 12">
    <name type="scientific">Mycena sanguinolenta</name>
    <dbReference type="NCBI Taxonomy" id="230812"/>
    <lineage>
        <taxon>Eukaryota</taxon>
        <taxon>Fungi</taxon>
        <taxon>Dikarya</taxon>
        <taxon>Basidiomycota</taxon>
        <taxon>Agaricomycotina</taxon>
        <taxon>Agaricomycetes</taxon>
        <taxon>Agaricomycetidae</taxon>
        <taxon>Agaricales</taxon>
        <taxon>Marasmiineae</taxon>
        <taxon>Mycenaceae</taxon>
        <taxon>Mycena</taxon>
    </lineage>
</organism>
<dbReference type="GO" id="GO:0016705">
    <property type="term" value="F:oxidoreductase activity, acting on paired donors, with incorporation or reduction of molecular oxygen"/>
    <property type="evidence" value="ECO:0007669"/>
    <property type="project" value="InterPro"/>
</dbReference>
<dbReference type="GO" id="GO:0004497">
    <property type="term" value="F:monooxygenase activity"/>
    <property type="evidence" value="ECO:0007669"/>
    <property type="project" value="UniProtKB-KW"/>
</dbReference>
<protein>
    <submittedName>
        <fullName evidence="11">Cytochrome P450</fullName>
    </submittedName>
</protein>
<evidence type="ECO:0000256" key="3">
    <source>
        <dbReference type="ARBA" id="ARBA00022617"/>
    </source>
</evidence>
<dbReference type="PANTHER" id="PTHR24287">
    <property type="entry name" value="P450, PUTATIVE (EUROFUNG)-RELATED"/>
    <property type="match status" value="1"/>
</dbReference>
<dbReference type="GO" id="GO:0020037">
    <property type="term" value="F:heme binding"/>
    <property type="evidence" value="ECO:0007669"/>
    <property type="project" value="InterPro"/>
</dbReference>
<dbReference type="GO" id="GO:0005506">
    <property type="term" value="F:iron ion binding"/>
    <property type="evidence" value="ECO:0007669"/>
    <property type="project" value="InterPro"/>
</dbReference>
<dbReference type="OrthoDB" id="1470350at2759"/>
<sequence>MPLPPGIPYLAKQLPRVLAPPLVVYCAKLAIERLGNTIVPTWITTTACLLSGPALFIVLVQYRDYGHRREAAAHGAMMPPALPGSPGGLYMLFTNLDEMYPGESILATRYLLPWTTLDIHSLVTFCSKSLSVYLHALSVHYSQSFHQIITSEPENIKAILATDFASFEKGPQMRNLLEPLLGTGVFAADGDLWKFHRQMTRPFFHRERISDFDLFDHHAASAIAQLKARLREGYAVDFQDMVSRFTMDTATSFLFGKDMRSIDAGLPYPYNAPADRHARVATTDLTSDFATAFQDAQTITAERNRLGSHWPLGELFFTDDRVKKPMSVVRRVLDPILKEAVAKKRTMASGTQKIDEGGDRHVEEGETMLEHLVNYTDDHTILRDAVLNVTLAGRDTTASLLTFTIYMLAEHPDIFAKLREEIFRVVGPTQRPTFDDFRTMKPFNEKTSVQPTVFQSSKGGPPLYVPAGTRTFLTPIIMHRRKDLWGPDALKFDPERFLDERLNKYLTPNPFIFLPFNAGPRICLGQQFAYHEASFFLVRLLQTFSSVSLALDAQPPSARPPASWKTDDKSEWKAHEKVRPRSHLTMFVYGGLWVKMEEGEGI</sequence>
<dbReference type="PANTHER" id="PTHR24287:SF1">
    <property type="entry name" value="P450, PUTATIVE (EUROFUNG)-RELATED"/>
    <property type="match status" value="1"/>
</dbReference>
<dbReference type="Gene3D" id="1.10.630.10">
    <property type="entry name" value="Cytochrome P450"/>
    <property type="match status" value="1"/>
</dbReference>
<name>A0A8H6ZD84_9AGAR</name>
<evidence type="ECO:0000313" key="12">
    <source>
        <dbReference type="Proteomes" id="UP000623467"/>
    </source>
</evidence>
<keyword evidence="10" id="KW-1133">Transmembrane helix</keyword>
<dbReference type="InterPro" id="IPR017972">
    <property type="entry name" value="Cyt_P450_CS"/>
</dbReference>
<keyword evidence="3 8" id="KW-0349">Heme</keyword>
<keyword evidence="4 8" id="KW-0479">Metal-binding</keyword>
<evidence type="ECO:0000256" key="10">
    <source>
        <dbReference type="SAM" id="Phobius"/>
    </source>
</evidence>
<dbReference type="EMBL" id="JACAZH010000001">
    <property type="protein sequence ID" value="KAF7376893.1"/>
    <property type="molecule type" value="Genomic_DNA"/>
</dbReference>
<accession>A0A8H6ZD84</accession>
<proteinExistence type="inferred from homology"/>
<keyword evidence="5 9" id="KW-0560">Oxidoreductase</keyword>
<keyword evidence="10" id="KW-0472">Membrane</keyword>
<dbReference type="PROSITE" id="PS00086">
    <property type="entry name" value="CYTOCHROME_P450"/>
    <property type="match status" value="1"/>
</dbReference>
<keyword evidence="6 8" id="KW-0408">Iron</keyword>
<comment type="similarity">
    <text evidence="2 9">Belongs to the cytochrome P450 family.</text>
</comment>